<dbReference type="InterPro" id="IPR011032">
    <property type="entry name" value="GroES-like_sf"/>
</dbReference>
<dbReference type="PANTHER" id="PTHR43401">
    <property type="entry name" value="L-THREONINE 3-DEHYDROGENASE"/>
    <property type="match status" value="1"/>
</dbReference>
<dbReference type="AlphaFoldDB" id="A0A0A6VHC2"/>
<dbReference type="SUPFAM" id="SSF50129">
    <property type="entry name" value="GroES-like"/>
    <property type="match status" value="1"/>
</dbReference>
<evidence type="ECO:0000256" key="2">
    <source>
        <dbReference type="ARBA" id="ARBA00022833"/>
    </source>
</evidence>
<dbReference type="PANTHER" id="PTHR43401:SF2">
    <property type="entry name" value="L-THREONINE 3-DEHYDROGENASE"/>
    <property type="match status" value="1"/>
</dbReference>
<dbReference type="SUPFAM" id="SSF51735">
    <property type="entry name" value="NAD(P)-binding Rossmann-fold domains"/>
    <property type="match status" value="1"/>
</dbReference>
<dbReference type="RefSeq" id="WP_025727414.1">
    <property type="nucleotide sequence ID" value="NZ_JAAIWK010000001.1"/>
</dbReference>
<evidence type="ECO:0000313" key="5">
    <source>
        <dbReference type="EMBL" id="KHD86793.1"/>
    </source>
</evidence>
<keyword evidence="2" id="KW-0862">Zinc</keyword>
<keyword evidence="1" id="KW-0479">Metal-binding</keyword>
<keyword evidence="8" id="KW-1185">Reference proteome</keyword>
<evidence type="ECO:0000313" key="6">
    <source>
        <dbReference type="EMBL" id="NEY18503.1"/>
    </source>
</evidence>
<protein>
    <submittedName>
        <fullName evidence="6">Alcohol dehydrogenase catalytic domain-containing protein</fullName>
    </submittedName>
    <submittedName>
        <fullName evidence="5">Zinc-binding dehydrogenase</fullName>
    </submittedName>
</protein>
<dbReference type="Pfam" id="PF00107">
    <property type="entry name" value="ADH_zinc_N"/>
    <property type="match status" value="1"/>
</dbReference>
<dbReference type="Pfam" id="PF08240">
    <property type="entry name" value="ADH_N"/>
    <property type="match status" value="1"/>
</dbReference>
<dbReference type="InterPro" id="IPR020843">
    <property type="entry name" value="ER"/>
</dbReference>
<gene>
    <name evidence="6" type="ORF">G4D61_00785</name>
    <name evidence="5" type="ORF">NG54_01685</name>
</gene>
<comment type="caution">
    <text evidence="5">The sequence shown here is derived from an EMBL/GenBank/DDBJ whole genome shotgun (WGS) entry which is preliminary data.</text>
</comment>
<dbReference type="STRING" id="363870.NG54_01685"/>
<dbReference type="InterPro" id="IPR050129">
    <property type="entry name" value="Zn_alcohol_dh"/>
</dbReference>
<dbReference type="GO" id="GO:0046872">
    <property type="term" value="F:metal ion binding"/>
    <property type="evidence" value="ECO:0007669"/>
    <property type="project" value="UniProtKB-KW"/>
</dbReference>
<dbReference type="InterPro" id="IPR013154">
    <property type="entry name" value="ADH-like_N"/>
</dbReference>
<dbReference type="Proteomes" id="UP000030588">
    <property type="component" value="Unassembled WGS sequence"/>
</dbReference>
<evidence type="ECO:0000313" key="8">
    <source>
        <dbReference type="Proteomes" id="UP000476934"/>
    </source>
</evidence>
<dbReference type="Gene3D" id="3.90.180.10">
    <property type="entry name" value="Medium-chain alcohol dehydrogenases, catalytic domain"/>
    <property type="match status" value="1"/>
</dbReference>
<evidence type="ECO:0000259" key="4">
    <source>
        <dbReference type="SMART" id="SM00829"/>
    </source>
</evidence>
<name>A0A0A6VHC2_9BACI</name>
<dbReference type="OrthoDB" id="9770238at2"/>
<evidence type="ECO:0000313" key="7">
    <source>
        <dbReference type="Proteomes" id="UP000030588"/>
    </source>
</evidence>
<dbReference type="InterPro" id="IPR036291">
    <property type="entry name" value="NAD(P)-bd_dom_sf"/>
</dbReference>
<reference evidence="5 7" key="1">
    <citation type="submission" date="2014-10" db="EMBL/GenBank/DDBJ databases">
        <title>Draft genome of phytase producing Bacillus ginsengihumi strain M2.11.</title>
        <authorList>
            <person name="Toymentseva A."/>
            <person name="Boulygina E.A."/>
            <person name="Kazakov S.V."/>
            <person name="Kayumov I."/>
            <person name="Suleimanova A.D."/>
            <person name="Mardanova A.M."/>
            <person name="Maria S.N."/>
            <person name="Sergey M.Y."/>
            <person name="Sharipova M.R."/>
        </authorList>
    </citation>
    <scope>NUCLEOTIDE SEQUENCE [LARGE SCALE GENOMIC DNA]</scope>
    <source>
        <strain evidence="5 7">M2.11</strain>
    </source>
</reference>
<dbReference type="SMART" id="SM00829">
    <property type="entry name" value="PKS_ER"/>
    <property type="match status" value="1"/>
</dbReference>
<dbReference type="InterPro" id="IPR013149">
    <property type="entry name" value="ADH-like_C"/>
</dbReference>
<keyword evidence="3" id="KW-0560">Oxidoreductase</keyword>
<reference evidence="6 8" key="2">
    <citation type="submission" date="2020-02" db="EMBL/GenBank/DDBJ databases">
        <authorList>
            <person name="Feng H."/>
        </authorList>
    </citation>
    <scope>NUCLEOTIDE SEQUENCE [LARGE SCALE GENOMIC DNA]</scope>
    <source>
        <strain evidence="6 8">Gsoil 114</strain>
    </source>
</reference>
<reference evidence="6 8" key="3">
    <citation type="submission" date="2020-03" db="EMBL/GenBank/DDBJ databases">
        <title>Bacillus aquiflavi sp. nov., isolated from yellow water of strong flavor Chinese baijiu in Yibin region of China.</title>
        <authorList>
            <person name="Xie J."/>
        </authorList>
    </citation>
    <scope>NUCLEOTIDE SEQUENCE [LARGE SCALE GENOMIC DNA]</scope>
    <source>
        <strain evidence="6 8">Gsoil 114</strain>
    </source>
</reference>
<evidence type="ECO:0000256" key="3">
    <source>
        <dbReference type="ARBA" id="ARBA00023002"/>
    </source>
</evidence>
<accession>A0A0A6VHC2</accession>
<dbReference type="EMBL" id="JAAIWK010000001">
    <property type="protein sequence ID" value="NEY18503.1"/>
    <property type="molecule type" value="Genomic_DNA"/>
</dbReference>
<evidence type="ECO:0000256" key="1">
    <source>
        <dbReference type="ARBA" id="ARBA00022723"/>
    </source>
</evidence>
<proteinExistence type="predicted"/>
<feature type="domain" description="Enoyl reductase (ER)" evidence="4">
    <location>
        <begin position="15"/>
        <end position="335"/>
    </location>
</feature>
<dbReference type="GO" id="GO:0016491">
    <property type="term" value="F:oxidoreductase activity"/>
    <property type="evidence" value="ECO:0007669"/>
    <property type="project" value="UniProtKB-KW"/>
</dbReference>
<dbReference type="Proteomes" id="UP000476934">
    <property type="component" value="Unassembled WGS sequence"/>
</dbReference>
<sequence>MKAGLYLSEKYVRIGQLDKPSPKRNEALIKVSFAGICGTDMMIYSGKHPRAKAPLAMGHEFSGVIEDINGEDPRFQIGDRVVVEPTISCGECPACLSGNPQVCEALGLIGIDWHGGFAEYVAVPLHRLHKVPDSLSDAHAALTEPVAVGIHTVRRSNLKVGDTVTILGAGPIGLIIGLTAKIAGAKKIYISDVSPFRLKKAASLGLAAIDAKKDNIVEVVKAETNGIGADVVFEVAGNNVTAQQMIDVCRTQGQIIVVSVYKQKPIVDLASMHFRELSLTTTRCYHSTDFAAAISMMASGEINVTPLISHELPLEEIEKGFEYMLNPETSLKVLFQPNL</sequence>
<organism evidence="5 7">
    <name type="scientific">Heyndrickxia ginsengihumi</name>
    <dbReference type="NCBI Taxonomy" id="363870"/>
    <lineage>
        <taxon>Bacteria</taxon>
        <taxon>Bacillati</taxon>
        <taxon>Bacillota</taxon>
        <taxon>Bacilli</taxon>
        <taxon>Bacillales</taxon>
        <taxon>Bacillaceae</taxon>
        <taxon>Heyndrickxia</taxon>
    </lineage>
</organism>
<dbReference type="Gene3D" id="3.40.50.720">
    <property type="entry name" value="NAD(P)-binding Rossmann-like Domain"/>
    <property type="match status" value="1"/>
</dbReference>
<dbReference type="EMBL" id="JRUN01000002">
    <property type="protein sequence ID" value="KHD86793.1"/>
    <property type="molecule type" value="Genomic_DNA"/>
</dbReference>